<dbReference type="GO" id="GO:0003700">
    <property type="term" value="F:DNA-binding transcription factor activity"/>
    <property type="evidence" value="ECO:0007669"/>
    <property type="project" value="InterPro"/>
</dbReference>
<keyword evidence="5" id="KW-0539">Nucleus</keyword>
<sequence>MGLEFSISRKNTEAGPVAVPADRSTSAQKVVSEPKIVVQTRSEVDLLDDGFKWRKYGQKVVKGNTNP</sequence>
<evidence type="ECO:0000313" key="8">
    <source>
        <dbReference type="EMBL" id="GFA84570.1"/>
    </source>
</evidence>
<reference evidence="8" key="1">
    <citation type="journal article" date="2019" name="Sci. Rep.">
        <title>Draft genome of Tanacetum cinerariifolium, the natural source of mosquito coil.</title>
        <authorList>
            <person name="Yamashiro T."/>
            <person name="Shiraishi A."/>
            <person name="Satake H."/>
            <person name="Nakayama K."/>
        </authorList>
    </citation>
    <scope>NUCLEOTIDE SEQUENCE</scope>
</reference>
<dbReference type="GO" id="GO:0005634">
    <property type="term" value="C:nucleus"/>
    <property type="evidence" value="ECO:0007669"/>
    <property type="project" value="UniProtKB-SubCell"/>
</dbReference>
<dbReference type="SUPFAM" id="SSF118290">
    <property type="entry name" value="WRKY DNA-binding domain"/>
    <property type="match status" value="1"/>
</dbReference>
<evidence type="ECO:0000259" key="7">
    <source>
        <dbReference type="PROSITE" id="PS50811"/>
    </source>
</evidence>
<comment type="caution">
    <text evidence="8">The sequence shown here is derived from an EMBL/GenBank/DDBJ whole genome shotgun (WGS) entry which is preliminary data.</text>
</comment>
<evidence type="ECO:0000256" key="6">
    <source>
        <dbReference type="SAM" id="MobiDB-lite"/>
    </source>
</evidence>
<keyword evidence="2" id="KW-0805">Transcription regulation</keyword>
<dbReference type="PANTHER" id="PTHR31221:SF141">
    <property type="entry name" value="WRKY PROTEIN"/>
    <property type="match status" value="1"/>
</dbReference>
<evidence type="ECO:0000256" key="4">
    <source>
        <dbReference type="ARBA" id="ARBA00023163"/>
    </source>
</evidence>
<evidence type="ECO:0000256" key="2">
    <source>
        <dbReference type="ARBA" id="ARBA00023015"/>
    </source>
</evidence>
<dbReference type="Pfam" id="PF03106">
    <property type="entry name" value="WRKY"/>
    <property type="match status" value="1"/>
</dbReference>
<name>A0A699KAG4_TANCI</name>
<dbReference type="InterPro" id="IPR044810">
    <property type="entry name" value="WRKY_plant"/>
</dbReference>
<feature type="region of interest" description="Disordered" evidence="6">
    <location>
        <begin position="1"/>
        <end position="21"/>
    </location>
</feature>
<evidence type="ECO:0000256" key="1">
    <source>
        <dbReference type="ARBA" id="ARBA00004123"/>
    </source>
</evidence>
<keyword evidence="4" id="KW-0804">Transcription</keyword>
<dbReference type="AlphaFoldDB" id="A0A699KAG4"/>
<dbReference type="Gene3D" id="2.20.25.80">
    <property type="entry name" value="WRKY domain"/>
    <property type="match status" value="1"/>
</dbReference>
<organism evidence="8">
    <name type="scientific">Tanacetum cinerariifolium</name>
    <name type="common">Dalmatian daisy</name>
    <name type="synonym">Chrysanthemum cinerariifolium</name>
    <dbReference type="NCBI Taxonomy" id="118510"/>
    <lineage>
        <taxon>Eukaryota</taxon>
        <taxon>Viridiplantae</taxon>
        <taxon>Streptophyta</taxon>
        <taxon>Embryophyta</taxon>
        <taxon>Tracheophyta</taxon>
        <taxon>Spermatophyta</taxon>
        <taxon>Magnoliopsida</taxon>
        <taxon>eudicotyledons</taxon>
        <taxon>Gunneridae</taxon>
        <taxon>Pentapetalae</taxon>
        <taxon>asterids</taxon>
        <taxon>campanulids</taxon>
        <taxon>Asterales</taxon>
        <taxon>Asteraceae</taxon>
        <taxon>Asteroideae</taxon>
        <taxon>Anthemideae</taxon>
        <taxon>Anthemidinae</taxon>
        <taxon>Tanacetum</taxon>
    </lineage>
</organism>
<dbReference type="EMBL" id="BKCJ010499235">
    <property type="protein sequence ID" value="GFA84570.1"/>
    <property type="molecule type" value="Genomic_DNA"/>
</dbReference>
<evidence type="ECO:0000256" key="5">
    <source>
        <dbReference type="ARBA" id="ARBA00023242"/>
    </source>
</evidence>
<dbReference type="InterPro" id="IPR036576">
    <property type="entry name" value="WRKY_dom_sf"/>
</dbReference>
<feature type="non-terminal residue" evidence="8">
    <location>
        <position position="67"/>
    </location>
</feature>
<evidence type="ECO:0000256" key="3">
    <source>
        <dbReference type="ARBA" id="ARBA00023125"/>
    </source>
</evidence>
<accession>A0A699KAG4</accession>
<keyword evidence="3" id="KW-0238">DNA-binding</keyword>
<proteinExistence type="predicted"/>
<feature type="domain" description="WRKY" evidence="7">
    <location>
        <begin position="42"/>
        <end position="67"/>
    </location>
</feature>
<comment type="subcellular location">
    <subcellularLocation>
        <location evidence="1">Nucleus</location>
    </subcellularLocation>
</comment>
<dbReference type="PANTHER" id="PTHR31221">
    <property type="entry name" value="WRKY TRANSCRIPTION FACTOR PROTEIN 1-RELATED"/>
    <property type="match status" value="1"/>
</dbReference>
<dbReference type="PROSITE" id="PS50811">
    <property type="entry name" value="WRKY"/>
    <property type="match status" value="1"/>
</dbReference>
<gene>
    <name evidence="8" type="ORF">Tci_656542</name>
</gene>
<dbReference type="GO" id="GO:0043565">
    <property type="term" value="F:sequence-specific DNA binding"/>
    <property type="evidence" value="ECO:0007669"/>
    <property type="project" value="InterPro"/>
</dbReference>
<protein>
    <submittedName>
        <fullName evidence="8">Probable WRKY transcription factor 3</fullName>
    </submittedName>
</protein>
<dbReference type="InterPro" id="IPR003657">
    <property type="entry name" value="WRKY_dom"/>
</dbReference>